<evidence type="ECO:0000256" key="1">
    <source>
        <dbReference type="SAM" id="Phobius"/>
    </source>
</evidence>
<dbReference type="PANTHER" id="PTHR35519">
    <property type="entry name" value="MEMBRANE PROTEINS"/>
    <property type="match status" value="1"/>
</dbReference>
<dbReference type="EMBL" id="JBHSGU010000009">
    <property type="protein sequence ID" value="MFC4701431.1"/>
    <property type="molecule type" value="Genomic_DNA"/>
</dbReference>
<protein>
    <submittedName>
        <fullName evidence="2">DUF4112 domain-containing protein</fullName>
    </submittedName>
</protein>
<keyword evidence="1" id="KW-0472">Membrane</keyword>
<organism evidence="2 3">
    <name type="scientific">Glaciecola siphonariae</name>
    <dbReference type="NCBI Taxonomy" id="521012"/>
    <lineage>
        <taxon>Bacteria</taxon>
        <taxon>Pseudomonadati</taxon>
        <taxon>Pseudomonadota</taxon>
        <taxon>Gammaproteobacteria</taxon>
        <taxon>Alteromonadales</taxon>
        <taxon>Alteromonadaceae</taxon>
        <taxon>Glaciecola</taxon>
    </lineage>
</organism>
<dbReference type="Proteomes" id="UP001595897">
    <property type="component" value="Unassembled WGS sequence"/>
</dbReference>
<keyword evidence="1" id="KW-0812">Transmembrane</keyword>
<dbReference type="RefSeq" id="WP_382409895.1">
    <property type="nucleotide sequence ID" value="NZ_JBHSGU010000009.1"/>
</dbReference>
<gene>
    <name evidence="2" type="ORF">ACFO4O_14790</name>
</gene>
<feature type="transmembrane region" description="Helical" evidence="1">
    <location>
        <begin position="43"/>
        <end position="64"/>
    </location>
</feature>
<name>A0ABV9LZT4_9ALTE</name>
<comment type="caution">
    <text evidence="2">The sequence shown here is derived from an EMBL/GenBank/DDBJ whole genome shotgun (WGS) entry which is preliminary data.</text>
</comment>
<evidence type="ECO:0000313" key="3">
    <source>
        <dbReference type="Proteomes" id="UP001595897"/>
    </source>
</evidence>
<dbReference type="Pfam" id="PF13430">
    <property type="entry name" value="DUF4112"/>
    <property type="match status" value="1"/>
</dbReference>
<proteinExistence type="predicted"/>
<sequence length="142" mass="15829">MSNSDSDAGLKAPAELLKAQSMANTLDTAVRLPIIGIKVGLDFLVGLIPVVGDAIMLLASLRIVHLGHKMGVPKALKTKMLRNCLLDFLLGFVPFLGDIVDIWFKANQRNVRIMEKWWVSENKQSIDAMRAKMLKEWKDGQQ</sequence>
<reference evidence="3" key="1">
    <citation type="journal article" date="2019" name="Int. J. Syst. Evol. Microbiol.">
        <title>The Global Catalogue of Microorganisms (GCM) 10K type strain sequencing project: providing services to taxonomists for standard genome sequencing and annotation.</title>
        <authorList>
            <consortium name="The Broad Institute Genomics Platform"/>
            <consortium name="The Broad Institute Genome Sequencing Center for Infectious Disease"/>
            <person name="Wu L."/>
            <person name="Ma J."/>
        </authorList>
    </citation>
    <scope>NUCLEOTIDE SEQUENCE [LARGE SCALE GENOMIC DNA]</scope>
    <source>
        <strain evidence="3">KACC 12507</strain>
    </source>
</reference>
<dbReference type="PANTHER" id="PTHR35519:SF2">
    <property type="entry name" value="PH DOMAIN PROTEIN"/>
    <property type="match status" value="1"/>
</dbReference>
<feature type="transmembrane region" description="Helical" evidence="1">
    <location>
        <begin position="85"/>
        <end position="104"/>
    </location>
</feature>
<keyword evidence="3" id="KW-1185">Reference proteome</keyword>
<keyword evidence="1" id="KW-1133">Transmembrane helix</keyword>
<evidence type="ECO:0000313" key="2">
    <source>
        <dbReference type="EMBL" id="MFC4701431.1"/>
    </source>
</evidence>
<accession>A0ABV9LZT4</accession>
<dbReference type="InterPro" id="IPR025187">
    <property type="entry name" value="DUF4112"/>
</dbReference>